<feature type="signal peptide" evidence="1">
    <location>
        <begin position="1"/>
        <end position="24"/>
    </location>
</feature>
<name>A0A9X4AB50_LACAM</name>
<reference evidence="2" key="2">
    <citation type="submission" date="2022-10" db="EMBL/GenBank/DDBJ databases">
        <authorList>
            <person name="Kostovova I."/>
            <person name="Moravkova M."/>
            <person name="Pechar R."/>
        </authorList>
    </citation>
    <scope>NUCLEOTIDE SEQUENCE</scope>
    <source>
        <strain evidence="2">M490A</strain>
    </source>
</reference>
<reference evidence="2" key="1">
    <citation type="journal article" date="2022" name="Microorganisms">
        <title>Antibiotic Susceptibility, Resistance Gene Determinants and Corresponding Genomic Regions in Lactobacillus amylovorus Isolates Derived from Wild Boars and Domestic Pigs.</title>
        <authorList>
            <person name="Moravkova M."/>
            <person name="Kostovova I."/>
            <person name="Kavanova K."/>
            <person name="Pechar R."/>
            <person name="Stanek S."/>
            <person name="Brychta A."/>
            <person name="Zeman M."/>
            <person name="Kubasova T."/>
        </authorList>
    </citation>
    <scope>NUCLEOTIDE SEQUENCE</scope>
    <source>
        <strain evidence="2">M490A</strain>
    </source>
</reference>
<organism evidence="2 3">
    <name type="scientific">Lactobacillus amylovorus</name>
    <dbReference type="NCBI Taxonomy" id="1604"/>
    <lineage>
        <taxon>Bacteria</taxon>
        <taxon>Bacillati</taxon>
        <taxon>Bacillota</taxon>
        <taxon>Bacilli</taxon>
        <taxon>Lactobacillales</taxon>
        <taxon>Lactobacillaceae</taxon>
        <taxon>Lactobacillus</taxon>
    </lineage>
</organism>
<dbReference type="PROSITE" id="PS51257">
    <property type="entry name" value="PROKAR_LIPOPROTEIN"/>
    <property type="match status" value="1"/>
</dbReference>
<evidence type="ECO:0000313" key="3">
    <source>
        <dbReference type="Proteomes" id="UP001141981"/>
    </source>
</evidence>
<dbReference type="Proteomes" id="UP001141981">
    <property type="component" value="Unassembled WGS sequence"/>
</dbReference>
<comment type="caution">
    <text evidence="2">The sequence shown here is derived from an EMBL/GenBank/DDBJ whole genome shotgun (WGS) entry which is preliminary data.</text>
</comment>
<gene>
    <name evidence="2" type="ORF">ODU72_05010</name>
</gene>
<keyword evidence="1" id="KW-0732">Signal</keyword>
<evidence type="ECO:0008006" key="4">
    <source>
        <dbReference type="Google" id="ProtNLM"/>
    </source>
</evidence>
<sequence>MNKKVTKIALISMSLLALSTSLSACSSDDDTSSSSKTSQTQKKLKYNKVNIDNASDDYVTYKFKSFETHDVNIKDNWSIAPATINKVEVAMLKNSKTLKVQGQVSSNPLPKKEKIKGFVFVTVNIPKAYKANLTVGIDAGAATFPKYDDIMLSGLIIPGQKGQNLANKYDHCYDIQGESDFDNTTEQGTLNIQKMLVAVPIPESVNKYQPLKIRFNAHDDQSNSHLYQFNIKW</sequence>
<proteinExistence type="predicted"/>
<dbReference type="RefSeq" id="WP_271880799.1">
    <property type="nucleotide sequence ID" value="NZ_JAOTGY010000007.1"/>
</dbReference>
<accession>A0A9X4AB50</accession>
<evidence type="ECO:0000256" key="1">
    <source>
        <dbReference type="SAM" id="SignalP"/>
    </source>
</evidence>
<protein>
    <recommendedName>
        <fullName evidence="4">DUF4352 domain-containing protein</fullName>
    </recommendedName>
</protein>
<feature type="chain" id="PRO_5040978654" description="DUF4352 domain-containing protein" evidence="1">
    <location>
        <begin position="25"/>
        <end position="233"/>
    </location>
</feature>
<evidence type="ECO:0000313" key="2">
    <source>
        <dbReference type="EMBL" id="MDB6258039.1"/>
    </source>
</evidence>
<dbReference type="EMBL" id="JAOTGY010000007">
    <property type="protein sequence ID" value="MDB6258039.1"/>
    <property type="molecule type" value="Genomic_DNA"/>
</dbReference>
<dbReference type="AlphaFoldDB" id="A0A9X4AB50"/>